<reference evidence="1" key="1">
    <citation type="submission" date="2025-08" db="UniProtKB">
        <authorList>
            <consortium name="Ensembl"/>
        </authorList>
    </citation>
    <scope>IDENTIFICATION</scope>
</reference>
<reference evidence="1" key="2">
    <citation type="submission" date="2025-09" db="UniProtKB">
        <authorList>
            <consortium name="Ensembl"/>
        </authorList>
    </citation>
    <scope>IDENTIFICATION</scope>
</reference>
<proteinExistence type="predicted"/>
<name>A0A8C3T110_CHESE</name>
<dbReference type="Ensembl" id="ENSCSRT00000024265.1">
    <property type="protein sequence ID" value="ENSCSRP00000023250.1"/>
    <property type="gene ID" value="ENSCSRG00000017481.1"/>
</dbReference>
<evidence type="ECO:0000313" key="1">
    <source>
        <dbReference type="Ensembl" id="ENSCSRP00000023250.1"/>
    </source>
</evidence>
<evidence type="ECO:0000313" key="2">
    <source>
        <dbReference type="Proteomes" id="UP000694403"/>
    </source>
</evidence>
<sequence>MEVTGHPIDIAHSSLELLSDPPTAASQAAGITGICLSKKHFLNLFFKVDAISRLKLIVSPEWILSLCRSHPMSHCGAAWSILKSGLRGIILCIGE</sequence>
<dbReference type="Proteomes" id="UP000694403">
    <property type="component" value="Unplaced"/>
</dbReference>
<organism evidence="1 2">
    <name type="scientific">Chelydra serpentina</name>
    <name type="common">Snapping turtle</name>
    <name type="synonym">Testudo serpentina</name>
    <dbReference type="NCBI Taxonomy" id="8475"/>
    <lineage>
        <taxon>Eukaryota</taxon>
        <taxon>Metazoa</taxon>
        <taxon>Chordata</taxon>
        <taxon>Craniata</taxon>
        <taxon>Vertebrata</taxon>
        <taxon>Euteleostomi</taxon>
        <taxon>Archelosauria</taxon>
        <taxon>Testudinata</taxon>
        <taxon>Testudines</taxon>
        <taxon>Cryptodira</taxon>
        <taxon>Durocryptodira</taxon>
        <taxon>Americhelydia</taxon>
        <taxon>Chelydroidea</taxon>
        <taxon>Chelydridae</taxon>
        <taxon>Chelydra</taxon>
    </lineage>
</organism>
<dbReference type="AlphaFoldDB" id="A0A8C3T110"/>
<protein>
    <submittedName>
        <fullName evidence="1">Uncharacterized protein</fullName>
    </submittedName>
</protein>
<accession>A0A8C3T110</accession>
<keyword evidence="2" id="KW-1185">Reference proteome</keyword>